<feature type="compositionally biased region" description="Acidic residues" evidence="2">
    <location>
        <begin position="364"/>
        <end position="382"/>
    </location>
</feature>
<dbReference type="InterPro" id="IPR003124">
    <property type="entry name" value="WH2_dom"/>
</dbReference>
<keyword evidence="1" id="KW-0175">Coiled coil</keyword>
<keyword evidence="5" id="KW-1185">Reference proteome</keyword>
<evidence type="ECO:0000256" key="1">
    <source>
        <dbReference type="SAM" id="Coils"/>
    </source>
</evidence>
<dbReference type="GO" id="GO:0003779">
    <property type="term" value="F:actin binding"/>
    <property type="evidence" value="ECO:0007669"/>
    <property type="project" value="InterPro"/>
</dbReference>
<feature type="region of interest" description="Disordered" evidence="2">
    <location>
        <begin position="337"/>
        <end position="384"/>
    </location>
</feature>
<gene>
    <name evidence="4" type="ORF">LSAA_4461</name>
</gene>
<evidence type="ECO:0000259" key="3">
    <source>
        <dbReference type="Pfam" id="PF02205"/>
    </source>
</evidence>
<feature type="compositionally biased region" description="Acidic residues" evidence="2">
    <location>
        <begin position="289"/>
        <end position="306"/>
    </location>
</feature>
<accession>A0A7R8CN41</accession>
<evidence type="ECO:0000313" key="5">
    <source>
        <dbReference type="Proteomes" id="UP000675881"/>
    </source>
</evidence>
<dbReference type="Pfam" id="PF02205">
    <property type="entry name" value="WH2"/>
    <property type="match status" value="1"/>
</dbReference>
<protein>
    <submittedName>
        <fullName evidence="4">(salmon louse) hypothetical protein</fullName>
    </submittedName>
</protein>
<proteinExistence type="predicted"/>
<feature type="compositionally biased region" description="Basic and acidic residues" evidence="2">
    <location>
        <begin position="244"/>
        <end position="257"/>
    </location>
</feature>
<feature type="compositionally biased region" description="Basic and acidic residues" evidence="2">
    <location>
        <begin position="307"/>
        <end position="316"/>
    </location>
</feature>
<feature type="coiled-coil region" evidence="1">
    <location>
        <begin position="389"/>
        <end position="451"/>
    </location>
</feature>
<evidence type="ECO:0000313" key="4">
    <source>
        <dbReference type="EMBL" id="CAF2826820.1"/>
    </source>
</evidence>
<reference evidence="4" key="1">
    <citation type="submission" date="2021-02" db="EMBL/GenBank/DDBJ databases">
        <authorList>
            <person name="Bekaert M."/>
        </authorList>
    </citation>
    <scope>NUCLEOTIDE SEQUENCE</scope>
    <source>
        <strain evidence="4">IoA-00</strain>
    </source>
</reference>
<dbReference type="OrthoDB" id="6157464at2759"/>
<feature type="coiled-coil region" evidence="1">
    <location>
        <begin position="486"/>
        <end position="541"/>
    </location>
</feature>
<evidence type="ECO:0000256" key="2">
    <source>
        <dbReference type="SAM" id="MobiDB-lite"/>
    </source>
</evidence>
<dbReference type="EMBL" id="HG994592">
    <property type="protein sequence ID" value="CAF2826820.1"/>
    <property type="molecule type" value="Genomic_DNA"/>
</dbReference>
<feature type="region of interest" description="Disordered" evidence="2">
    <location>
        <begin position="1"/>
        <end position="59"/>
    </location>
</feature>
<feature type="compositionally biased region" description="Acidic residues" evidence="2">
    <location>
        <begin position="15"/>
        <end position="38"/>
    </location>
</feature>
<sequence length="596" mass="69818">MTALVEGATNGHKEEEEEEEEWDENEEWQWETESEEEEAPHTPSSIPGAKKPQPNIQIEGSLVKIDRKQPVDCDCIISHPETTKKRSEALDNLKKKPAKTPDWSDLMKEIGGFKYGHKHLLNKVICNDRSKPYLSKTKVEGQFVFDSEKTKEKKSILKDIKKGVRLKHVKTNDRSKPNLRGIRNFRRQITKEDEQMAEMDALDENEEFIKLRDDLESTKQLLELEVRSKSLLEKDNKRMQSEMERLRMDLKRSKNEDINGDTENEAPSRRSSIQMKRRSIIRMISENEALAEEDESKEDKEEEAEDELLRQEAEEARLLAEEWENKYKEMQRQMKEIEGGSGKHHKKSSTVSEPGNLYTRTQEDDGNESEGSLEGENSDDEDWMSKREVHTLKQKLKTVHDKREILNRERNLLNERIGNLIGSISSEVKSRQNLKKEIKDMNEAFKREIAEMCSDEFTTAELEDCYFSDEDTLVSSKTSCERRGGRKTLSEIIQLAEDELEEEEIKQFQELFDLQKESDEMKKVKERLESLTQNKEETTEFLNAQIESQTANVHNMRKCNFSIKSKIDRLHDVLQYEKERHQDLKQELTRMLADIQ</sequence>
<feature type="region of interest" description="Disordered" evidence="2">
    <location>
        <begin position="244"/>
        <end position="316"/>
    </location>
</feature>
<dbReference type="Proteomes" id="UP000675881">
    <property type="component" value="Chromosome 13"/>
</dbReference>
<dbReference type="AlphaFoldDB" id="A0A7R8CN41"/>
<feature type="domain" description="WH2" evidence="3">
    <location>
        <begin position="157"/>
        <end position="176"/>
    </location>
</feature>
<name>A0A7R8CN41_LEPSM</name>
<organism evidence="4 5">
    <name type="scientific">Lepeophtheirus salmonis</name>
    <name type="common">Salmon louse</name>
    <name type="synonym">Caligus salmonis</name>
    <dbReference type="NCBI Taxonomy" id="72036"/>
    <lineage>
        <taxon>Eukaryota</taxon>
        <taxon>Metazoa</taxon>
        <taxon>Ecdysozoa</taxon>
        <taxon>Arthropoda</taxon>
        <taxon>Crustacea</taxon>
        <taxon>Multicrustacea</taxon>
        <taxon>Hexanauplia</taxon>
        <taxon>Copepoda</taxon>
        <taxon>Siphonostomatoida</taxon>
        <taxon>Caligidae</taxon>
        <taxon>Lepeophtheirus</taxon>
    </lineage>
</organism>